<evidence type="ECO:0000313" key="1">
    <source>
        <dbReference type="EMBL" id="GAH60802.1"/>
    </source>
</evidence>
<accession>X1GUF0</accession>
<reference evidence="1" key="1">
    <citation type="journal article" date="2014" name="Front. Microbiol.">
        <title>High frequency of phylogenetically diverse reductive dehalogenase-homologous genes in deep subseafloor sedimentary metagenomes.</title>
        <authorList>
            <person name="Kawai M."/>
            <person name="Futagami T."/>
            <person name="Toyoda A."/>
            <person name="Takaki Y."/>
            <person name="Nishi S."/>
            <person name="Hori S."/>
            <person name="Arai W."/>
            <person name="Tsubouchi T."/>
            <person name="Morono Y."/>
            <person name="Uchiyama I."/>
            <person name="Ito T."/>
            <person name="Fujiyama A."/>
            <person name="Inagaki F."/>
            <person name="Takami H."/>
        </authorList>
    </citation>
    <scope>NUCLEOTIDE SEQUENCE</scope>
    <source>
        <strain evidence="1">Expedition CK06-06</strain>
    </source>
</reference>
<protein>
    <submittedName>
        <fullName evidence="1">Uncharacterized protein</fullName>
    </submittedName>
</protein>
<name>X1GUF0_9ZZZZ</name>
<dbReference type="EMBL" id="BARU01018864">
    <property type="protein sequence ID" value="GAH60802.1"/>
    <property type="molecule type" value="Genomic_DNA"/>
</dbReference>
<sequence>MLNVEGKRDVAADIALLKRTLHQNHNILSRMKTLMFSYVFSWCMNPVGWNDEEFVAENSSEITILIERS</sequence>
<gene>
    <name evidence="1" type="ORF">S03H2_31132</name>
</gene>
<organism evidence="1">
    <name type="scientific">marine sediment metagenome</name>
    <dbReference type="NCBI Taxonomy" id="412755"/>
    <lineage>
        <taxon>unclassified sequences</taxon>
        <taxon>metagenomes</taxon>
        <taxon>ecological metagenomes</taxon>
    </lineage>
</organism>
<comment type="caution">
    <text evidence="1">The sequence shown here is derived from an EMBL/GenBank/DDBJ whole genome shotgun (WGS) entry which is preliminary data.</text>
</comment>
<proteinExistence type="predicted"/>
<dbReference type="AlphaFoldDB" id="X1GUF0"/>